<keyword evidence="2 6" id="KW-0121">Carboxypeptidase</keyword>
<sequence>MDHLYVVHVDLQCSGFEPCSYRSLINESLYQELLVKYETEVVPSLVKCGKTGTTDDCYAAYMGYLQGLEYPIWASGLDTYSDFIMADIQAGGVRPPTYYEEYLQRAGVQRAIGARVNFAENGGATGILQSGDDAKSFLSEVSRIVQDGVQVLIWAGDSDYVCNWVGAKRVADAVNWSRKATFSRKELQPYKVNGVQKASFKSVENLHYVRVFDAGHNIWWYQPETSLQLITQFLLGKGLSSTWWYC</sequence>
<evidence type="ECO:0000313" key="6">
    <source>
        <dbReference type="EMBL" id="KPA36013.1"/>
    </source>
</evidence>
<evidence type="ECO:0000256" key="5">
    <source>
        <dbReference type="ARBA" id="ARBA00023180"/>
    </source>
</evidence>
<evidence type="ECO:0000256" key="2">
    <source>
        <dbReference type="ARBA" id="ARBA00022645"/>
    </source>
</evidence>
<name>A0A0M9EME1_FUSLA</name>
<dbReference type="EMBL" id="JXCE01000790">
    <property type="protein sequence ID" value="KPA36013.1"/>
    <property type="molecule type" value="Genomic_DNA"/>
</dbReference>
<dbReference type="SUPFAM" id="SSF53474">
    <property type="entry name" value="alpha/beta-Hydrolases"/>
    <property type="match status" value="1"/>
</dbReference>
<keyword evidence="4" id="KW-0378">Hydrolase</keyword>
<evidence type="ECO:0000256" key="3">
    <source>
        <dbReference type="ARBA" id="ARBA00022670"/>
    </source>
</evidence>
<organism evidence="6 7">
    <name type="scientific">Fusarium langsethiae</name>
    <dbReference type="NCBI Taxonomy" id="179993"/>
    <lineage>
        <taxon>Eukaryota</taxon>
        <taxon>Fungi</taxon>
        <taxon>Dikarya</taxon>
        <taxon>Ascomycota</taxon>
        <taxon>Pezizomycotina</taxon>
        <taxon>Sordariomycetes</taxon>
        <taxon>Hypocreomycetidae</taxon>
        <taxon>Hypocreales</taxon>
        <taxon>Nectriaceae</taxon>
        <taxon>Fusarium</taxon>
    </lineage>
</organism>
<comment type="caution">
    <text evidence="6">The sequence shown here is derived from an EMBL/GenBank/DDBJ whole genome shotgun (WGS) entry which is preliminary data.</text>
</comment>
<proteinExistence type="inferred from homology"/>
<evidence type="ECO:0000256" key="4">
    <source>
        <dbReference type="ARBA" id="ARBA00022801"/>
    </source>
</evidence>
<comment type="similarity">
    <text evidence="1">Belongs to the peptidase S10 family.</text>
</comment>
<keyword evidence="7" id="KW-1185">Reference proteome</keyword>
<evidence type="ECO:0000256" key="1">
    <source>
        <dbReference type="ARBA" id="ARBA00009431"/>
    </source>
</evidence>
<dbReference type="GO" id="GO:0006508">
    <property type="term" value="P:proteolysis"/>
    <property type="evidence" value="ECO:0007669"/>
    <property type="project" value="UniProtKB-KW"/>
</dbReference>
<accession>A0A0M9EME1</accession>
<keyword evidence="5" id="KW-0325">Glycoprotein</keyword>
<dbReference type="Pfam" id="PF00450">
    <property type="entry name" value="Peptidase_S10"/>
    <property type="match status" value="1"/>
</dbReference>
<dbReference type="InterPro" id="IPR029058">
    <property type="entry name" value="AB_hydrolase_fold"/>
</dbReference>
<dbReference type="GO" id="GO:0004185">
    <property type="term" value="F:serine-type carboxypeptidase activity"/>
    <property type="evidence" value="ECO:0007669"/>
    <property type="project" value="InterPro"/>
</dbReference>
<evidence type="ECO:0000313" key="7">
    <source>
        <dbReference type="Proteomes" id="UP000037904"/>
    </source>
</evidence>
<keyword evidence="3" id="KW-0645">Protease</keyword>
<dbReference type="InterPro" id="IPR001563">
    <property type="entry name" value="Peptidase_S10"/>
</dbReference>
<dbReference type="OrthoDB" id="443318at2759"/>
<gene>
    <name evidence="6" type="ORF">FLAG1_11244</name>
</gene>
<reference evidence="6 7" key="1">
    <citation type="submission" date="2015-04" db="EMBL/GenBank/DDBJ databases">
        <title>The draft genome sequence of Fusarium langsethiae, a T-2/HT-2 mycotoxin producer.</title>
        <authorList>
            <person name="Lysoe E."/>
            <person name="Divon H.H."/>
            <person name="Terzi V."/>
            <person name="Orru L."/>
            <person name="Lamontanara A."/>
            <person name="Kolseth A.-K."/>
            <person name="Frandsen R.J."/>
            <person name="Nielsen K."/>
            <person name="Thrane U."/>
        </authorList>
    </citation>
    <scope>NUCLEOTIDE SEQUENCE [LARGE SCALE GENOMIC DNA]</scope>
    <source>
        <strain evidence="6 7">Fl201059</strain>
    </source>
</reference>
<dbReference type="Proteomes" id="UP000037904">
    <property type="component" value="Unassembled WGS sequence"/>
</dbReference>
<protein>
    <submittedName>
        <fullName evidence="6">Carboxypeptidase s1</fullName>
    </submittedName>
</protein>
<dbReference type="AlphaFoldDB" id="A0A0M9EME1"/>
<dbReference type="Gene3D" id="3.40.50.1820">
    <property type="entry name" value="alpha/beta hydrolase"/>
    <property type="match status" value="1"/>
</dbReference>